<dbReference type="Proteomes" id="UP000547674">
    <property type="component" value="Unassembled WGS sequence"/>
</dbReference>
<dbReference type="EMBL" id="JABDJR010000350">
    <property type="protein sequence ID" value="NNF06855.1"/>
    <property type="molecule type" value="Genomic_DNA"/>
</dbReference>
<evidence type="ECO:0000313" key="2">
    <source>
        <dbReference type="EMBL" id="NNF06855.1"/>
    </source>
</evidence>
<gene>
    <name evidence="2" type="ORF">HKN21_08845</name>
</gene>
<dbReference type="Gene3D" id="3.30.1460.30">
    <property type="entry name" value="YgaC/TfoX-N like chaperone"/>
    <property type="match status" value="1"/>
</dbReference>
<protein>
    <submittedName>
        <fullName evidence="2">TfoX/Sxy family protein</fullName>
    </submittedName>
</protein>
<organism evidence="2 3">
    <name type="scientific">Eiseniibacteriota bacterium</name>
    <dbReference type="NCBI Taxonomy" id="2212470"/>
    <lineage>
        <taxon>Bacteria</taxon>
        <taxon>Candidatus Eiseniibacteriota</taxon>
    </lineage>
</organism>
<dbReference type="Pfam" id="PF04993">
    <property type="entry name" value="TfoX_N"/>
    <property type="match status" value="1"/>
</dbReference>
<sequence>MAYDEGLAERLRETLSNRADVVEKKMFGGLAFMVSGHMCVGVSGDVLMARVGPDQYKLGLKKEHARKMDFTGKPLKGFLYVDPPGIEEDDDLAAWVALCESFIATLPPK</sequence>
<accession>A0A7Y2EBF0</accession>
<evidence type="ECO:0000259" key="1">
    <source>
        <dbReference type="Pfam" id="PF04993"/>
    </source>
</evidence>
<proteinExistence type="predicted"/>
<dbReference type="SUPFAM" id="SSF159894">
    <property type="entry name" value="YgaC/TfoX-N like"/>
    <property type="match status" value="1"/>
</dbReference>
<reference evidence="2 3" key="1">
    <citation type="submission" date="2020-03" db="EMBL/GenBank/DDBJ databases">
        <title>Metabolic flexibility allows generalist bacteria to become dominant in a frequently disturbed ecosystem.</title>
        <authorList>
            <person name="Chen Y.-J."/>
            <person name="Leung P.M."/>
            <person name="Bay S.K."/>
            <person name="Hugenholtz P."/>
            <person name="Kessler A.J."/>
            <person name="Shelley G."/>
            <person name="Waite D.W."/>
            <person name="Cook P.L."/>
            <person name="Greening C."/>
        </authorList>
    </citation>
    <scope>NUCLEOTIDE SEQUENCE [LARGE SCALE GENOMIC DNA]</scope>
    <source>
        <strain evidence="2">SS_bin_28</strain>
    </source>
</reference>
<name>A0A7Y2EBF0_UNCEI</name>
<dbReference type="InterPro" id="IPR007076">
    <property type="entry name" value="TfoX_N"/>
</dbReference>
<comment type="caution">
    <text evidence="2">The sequence shown here is derived from an EMBL/GenBank/DDBJ whole genome shotgun (WGS) entry which is preliminary data.</text>
</comment>
<feature type="domain" description="TfoX N-terminal" evidence="1">
    <location>
        <begin position="14"/>
        <end position="100"/>
    </location>
</feature>
<evidence type="ECO:0000313" key="3">
    <source>
        <dbReference type="Proteomes" id="UP000547674"/>
    </source>
</evidence>
<dbReference type="AlphaFoldDB" id="A0A7Y2EBF0"/>